<gene>
    <name evidence="2" type="ORF">BTN85_1446</name>
</gene>
<dbReference type="AlphaFoldDB" id="A0A1Q6DX72"/>
<dbReference type="Proteomes" id="UP000185744">
    <property type="component" value="Unassembled WGS sequence"/>
</dbReference>
<dbReference type="Pfam" id="PF13460">
    <property type="entry name" value="NAD_binding_10"/>
    <property type="match status" value="1"/>
</dbReference>
<proteinExistence type="predicted"/>
<dbReference type="STRING" id="1903181.BTN85_1446"/>
<name>A0A1Q6DX72_METT1</name>
<dbReference type="InterPro" id="IPR036291">
    <property type="entry name" value="NAD(P)-bd_dom_sf"/>
</dbReference>
<evidence type="ECO:0000259" key="1">
    <source>
        <dbReference type="Pfam" id="PF13460"/>
    </source>
</evidence>
<dbReference type="CDD" id="cd05243">
    <property type="entry name" value="SDR_a5"/>
    <property type="match status" value="1"/>
</dbReference>
<accession>A0A1Q6DX72</accession>
<dbReference type="InterPro" id="IPR016040">
    <property type="entry name" value="NAD(P)-bd_dom"/>
</dbReference>
<dbReference type="PANTHER" id="PTHR15020">
    <property type="entry name" value="FLAVIN REDUCTASE-RELATED"/>
    <property type="match status" value="1"/>
</dbReference>
<dbReference type="InParanoid" id="A0A1Q6DX72"/>
<dbReference type="Gene3D" id="3.40.50.720">
    <property type="entry name" value="NAD(P)-binding Rossmann-like Domain"/>
    <property type="match status" value="1"/>
</dbReference>
<dbReference type="PANTHER" id="PTHR15020:SF50">
    <property type="entry name" value="UPF0659 PROTEIN YMR090W"/>
    <property type="match status" value="1"/>
</dbReference>
<evidence type="ECO:0000313" key="2">
    <source>
        <dbReference type="EMBL" id="OKY78941.1"/>
    </source>
</evidence>
<dbReference type="EMBL" id="MSDW01000001">
    <property type="protein sequence ID" value="OKY78941.1"/>
    <property type="molecule type" value="Genomic_DNA"/>
</dbReference>
<keyword evidence="3" id="KW-1185">Reference proteome</keyword>
<dbReference type="SUPFAM" id="SSF51735">
    <property type="entry name" value="NAD(P)-binding Rossmann-fold domains"/>
    <property type="match status" value="1"/>
</dbReference>
<reference evidence="2" key="1">
    <citation type="submission" date="2016-12" db="EMBL/GenBank/DDBJ databases">
        <title>Discovery of methanogenic haloarchaea.</title>
        <authorList>
            <person name="Sorokin D.Y."/>
            <person name="Makarova K.S."/>
            <person name="Abbas B."/>
            <person name="Ferrer M."/>
            <person name="Golyshin P.N."/>
        </authorList>
    </citation>
    <scope>NUCLEOTIDE SEQUENCE [LARGE SCALE GENOMIC DNA]</scope>
    <source>
        <strain evidence="2">HMET1</strain>
    </source>
</reference>
<feature type="domain" description="NAD(P)-binding" evidence="1">
    <location>
        <begin position="6"/>
        <end position="197"/>
    </location>
</feature>
<sequence>MILVAGASGRTGREVVRELNCLDESIRALTTDSTKEDSLKNLGVSEVLIGNLFNKSYSEKAVEGCEAVICCVGTRLNFRKLLFGDLVDGEGVINLIKSSEKVSVNKFVLQSSQGINESSDLIPFYMKIGFNLTGIKKAKERSEEYLRNSGLDYTIVRPGRLVNDPPTGEVLLGEGGKTVMGEITRGDVAKVLVNSLFSEKAKNKTFEIVNKSRVQKKYGKVRELKNFEY</sequence>
<comment type="caution">
    <text evidence="2">The sequence shown here is derived from an EMBL/GenBank/DDBJ whole genome shotgun (WGS) entry which is preliminary data.</text>
</comment>
<organism evidence="2 3">
    <name type="scientific">Methanohalarchaeum thermophilum</name>
    <dbReference type="NCBI Taxonomy" id="1903181"/>
    <lineage>
        <taxon>Archaea</taxon>
        <taxon>Methanobacteriati</taxon>
        <taxon>Methanobacteriota</taxon>
        <taxon>Methanonatronarchaeia</taxon>
        <taxon>Methanonatronarchaeales</taxon>
        <taxon>Methanonatronarchaeaceae</taxon>
        <taxon>Candidatus Methanohalarchaeum</taxon>
    </lineage>
</organism>
<evidence type="ECO:0000313" key="3">
    <source>
        <dbReference type="Proteomes" id="UP000185744"/>
    </source>
</evidence>
<protein>
    <submittedName>
        <fullName evidence="2">Protein YbjT containing NAD(P)-binding and DUF2867 domain</fullName>
    </submittedName>
</protein>